<keyword evidence="1" id="KW-0472">Membrane</keyword>
<evidence type="ECO:0000313" key="2">
    <source>
        <dbReference type="EMBL" id="KAJ9593592.1"/>
    </source>
</evidence>
<comment type="caution">
    <text evidence="2">The sequence shown here is derived from an EMBL/GenBank/DDBJ whole genome shotgun (WGS) entry which is preliminary data.</text>
</comment>
<protein>
    <submittedName>
        <fullName evidence="2">Uncharacterized protein</fullName>
    </submittedName>
</protein>
<accession>A0AAD8EL64</accession>
<organism evidence="2 3">
    <name type="scientific">Diploptera punctata</name>
    <name type="common">Pacific beetle cockroach</name>
    <dbReference type="NCBI Taxonomy" id="6984"/>
    <lineage>
        <taxon>Eukaryota</taxon>
        <taxon>Metazoa</taxon>
        <taxon>Ecdysozoa</taxon>
        <taxon>Arthropoda</taxon>
        <taxon>Hexapoda</taxon>
        <taxon>Insecta</taxon>
        <taxon>Pterygota</taxon>
        <taxon>Neoptera</taxon>
        <taxon>Polyneoptera</taxon>
        <taxon>Dictyoptera</taxon>
        <taxon>Blattodea</taxon>
        <taxon>Blaberoidea</taxon>
        <taxon>Blaberidae</taxon>
        <taxon>Diplopterinae</taxon>
        <taxon>Diploptera</taxon>
    </lineage>
</organism>
<evidence type="ECO:0000256" key="1">
    <source>
        <dbReference type="SAM" id="Phobius"/>
    </source>
</evidence>
<reference evidence="2" key="2">
    <citation type="submission" date="2023-05" db="EMBL/GenBank/DDBJ databases">
        <authorList>
            <person name="Fouks B."/>
        </authorList>
    </citation>
    <scope>NUCLEOTIDE SEQUENCE</scope>
    <source>
        <strain evidence="2">Stay&amp;Tobe</strain>
        <tissue evidence="2">Testes</tissue>
    </source>
</reference>
<feature type="non-terminal residue" evidence="2">
    <location>
        <position position="76"/>
    </location>
</feature>
<dbReference type="Proteomes" id="UP001233999">
    <property type="component" value="Unassembled WGS sequence"/>
</dbReference>
<gene>
    <name evidence="2" type="ORF">L9F63_014861</name>
</gene>
<feature type="transmembrane region" description="Helical" evidence="1">
    <location>
        <begin position="12"/>
        <end position="33"/>
    </location>
</feature>
<evidence type="ECO:0000313" key="3">
    <source>
        <dbReference type="Proteomes" id="UP001233999"/>
    </source>
</evidence>
<reference evidence="2" key="1">
    <citation type="journal article" date="2023" name="IScience">
        <title>Live-bearing cockroach genome reveals convergent evolutionary mechanisms linked to viviparity in insects and beyond.</title>
        <authorList>
            <person name="Fouks B."/>
            <person name="Harrison M.C."/>
            <person name="Mikhailova A.A."/>
            <person name="Marchal E."/>
            <person name="English S."/>
            <person name="Carruthers M."/>
            <person name="Jennings E.C."/>
            <person name="Chiamaka E.L."/>
            <person name="Frigard R.A."/>
            <person name="Pippel M."/>
            <person name="Attardo G.M."/>
            <person name="Benoit J.B."/>
            <person name="Bornberg-Bauer E."/>
            <person name="Tobe S.S."/>
        </authorList>
    </citation>
    <scope>NUCLEOTIDE SEQUENCE</scope>
    <source>
        <strain evidence="2">Stay&amp;Tobe</strain>
    </source>
</reference>
<feature type="non-terminal residue" evidence="2">
    <location>
        <position position="1"/>
    </location>
</feature>
<keyword evidence="3" id="KW-1185">Reference proteome</keyword>
<dbReference type="AlphaFoldDB" id="A0AAD8EL64"/>
<keyword evidence="1" id="KW-0812">Transmembrane</keyword>
<sequence>FSAILCKTRESLFIYLFIYLFIHLSPLDLHFHFLTGLNPPIFQLEYYCLNRLCNGMQQVASSSRSHLARGMRRGSN</sequence>
<proteinExistence type="predicted"/>
<name>A0AAD8EL64_DIPPU</name>
<dbReference type="EMBL" id="JASPKZ010003424">
    <property type="protein sequence ID" value="KAJ9593592.1"/>
    <property type="molecule type" value="Genomic_DNA"/>
</dbReference>
<keyword evidence="1" id="KW-1133">Transmembrane helix</keyword>